<organism evidence="1 2">
    <name type="scientific">Polypedilum vanderplanki</name>
    <name type="common">Sleeping chironomid midge</name>
    <dbReference type="NCBI Taxonomy" id="319348"/>
    <lineage>
        <taxon>Eukaryota</taxon>
        <taxon>Metazoa</taxon>
        <taxon>Ecdysozoa</taxon>
        <taxon>Arthropoda</taxon>
        <taxon>Hexapoda</taxon>
        <taxon>Insecta</taxon>
        <taxon>Pterygota</taxon>
        <taxon>Neoptera</taxon>
        <taxon>Endopterygota</taxon>
        <taxon>Diptera</taxon>
        <taxon>Nematocera</taxon>
        <taxon>Chironomoidea</taxon>
        <taxon>Chironomidae</taxon>
        <taxon>Chironominae</taxon>
        <taxon>Polypedilum</taxon>
        <taxon>Polypedilum</taxon>
    </lineage>
</organism>
<dbReference type="Proteomes" id="UP001107558">
    <property type="component" value="Chromosome 3"/>
</dbReference>
<dbReference type="AlphaFoldDB" id="A0A9J6BM45"/>
<reference evidence="1" key="1">
    <citation type="submission" date="2021-03" db="EMBL/GenBank/DDBJ databases">
        <title>Chromosome level genome of the anhydrobiotic midge Polypedilum vanderplanki.</title>
        <authorList>
            <person name="Yoshida Y."/>
            <person name="Kikawada T."/>
            <person name="Gusev O."/>
        </authorList>
    </citation>
    <scope>NUCLEOTIDE SEQUENCE</scope>
    <source>
        <strain evidence="1">NIAS01</strain>
        <tissue evidence="1">Whole body or cell culture</tissue>
    </source>
</reference>
<evidence type="ECO:0000313" key="1">
    <source>
        <dbReference type="EMBL" id="KAG5670454.1"/>
    </source>
</evidence>
<proteinExistence type="predicted"/>
<accession>A0A9J6BM45</accession>
<protein>
    <submittedName>
        <fullName evidence="1">Uncharacterized protein</fullName>
    </submittedName>
</protein>
<gene>
    <name evidence="1" type="ORF">PVAND_000718</name>
</gene>
<comment type="caution">
    <text evidence="1">The sequence shown here is derived from an EMBL/GenBank/DDBJ whole genome shotgun (WGS) entry which is preliminary data.</text>
</comment>
<name>A0A9J6BM45_POLVA</name>
<sequence>MKTVKTVIQSINCYLSKERYPDSDKTGEEYIILGLNWSNFFICLEYFGLFYKNDLNCKDDETETLCELIGIFDKSEYECKENFIKRLNNELRTFSFMNYHLQITFYDIEENDRELFHSESCKTFRDKVLFETKLNILQMLQINLNEYQTEIYIFVLPIDKQDTFQNAIFTSNFFNTSATNSFYIKILEVSGIHADLSFLGYIQSDNHMFLKKCIECVADIVKKHIEISTIELFKDNYNVDHYSYKNEVIDLTKTSLIDAELQEKDEEIFCAIATNDDEIDSKVQDDIVLDYHLEMSLVYSQNTEYPEEYIDYKVKDRSSEKLKQNTIRQMEDRENTMMKNNTGADCFDKSFHSLKNIQSTFEQPKLNRGCHETIEIPIENVRRKEITFSKTSSKHNSPKLPKSKLFSPEELRKSFFPSKDNNTRLLKKASTKEKNSQNEPIHRFQEITRESIKGYKIPKYRDSNTPSSIRSFMQKEDEDIDVIDLDEDDASLENKTETFGSENKRKIFKNRENSTKISSFDIFGNTRKRR</sequence>
<keyword evidence="2" id="KW-1185">Reference proteome</keyword>
<dbReference type="EMBL" id="JADBJN010000003">
    <property type="protein sequence ID" value="KAG5670454.1"/>
    <property type="molecule type" value="Genomic_DNA"/>
</dbReference>
<evidence type="ECO:0000313" key="2">
    <source>
        <dbReference type="Proteomes" id="UP001107558"/>
    </source>
</evidence>